<reference evidence="1" key="1">
    <citation type="submission" date="2021-03" db="EMBL/GenBank/DDBJ databases">
        <title>Evolutionary priming and transition to the ectomycorrhizal habit in an iconic lineage of mushroom-forming fungi: is preadaptation a requirement?</title>
        <authorList>
            <consortium name="DOE Joint Genome Institute"/>
            <person name="Looney B.P."/>
            <person name="Miyauchi S."/>
            <person name="Morin E."/>
            <person name="Drula E."/>
            <person name="Courty P.E."/>
            <person name="Chicoki N."/>
            <person name="Fauchery L."/>
            <person name="Kohler A."/>
            <person name="Kuo A."/>
            <person name="LaButti K."/>
            <person name="Pangilinan J."/>
            <person name="Lipzen A."/>
            <person name="Riley R."/>
            <person name="Andreopoulos W."/>
            <person name="He G."/>
            <person name="Johnson J."/>
            <person name="Barry K.W."/>
            <person name="Grigoriev I.V."/>
            <person name="Nagy L."/>
            <person name="Hibbett D."/>
            <person name="Henrissat B."/>
            <person name="Matheny P.B."/>
            <person name="Labbe J."/>
            <person name="Martin A.F."/>
        </authorList>
    </citation>
    <scope>NUCLEOTIDE SEQUENCE</scope>
    <source>
        <strain evidence="1">BPL698</strain>
    </source>
</reference>
<dbReference type="Proteomes" id="UP001207468">
    <property type="component" value="Unassembled WGS sequence"/>
</dbReference>
<sequence>MSTTNSVDPPLDSNPHIGAIDVSSTSRAMSTSTVDGSTESDRFMSLPGTPPADGESTFWEDSDPLPGPPQGSESTDSDDVASSLTESSTAKMPSPLQEQEQSLPPEDTSCPIKGMYRLLDLITEQGSSGLVDKIVIAQQSLQGFINALSPGAYSSITKVNFRSLDKFFLKPIGVYGSKEEIVRFLRDINAMDDNTARTMLMPPIVGAEPILKSGLYVVRSFVPTAEEQAYVLYWPEETTWNDQAVPTVKRNRVTFMRYLTKLCDQIVCLLSPEHTKGIVWGEEHRTDKNKSGRVFDFVVAKTHDQEENVIARPGFTMDSPLLFTPPLQSKSHVDPKILSPRLLHGESNQGFMTANFKQAKTLSEPFSNAHQSASQIRLRLDDDVVLCLSDTIDDKSLETLMELGLKSKFPSEYTNWRKAREEIAHRFQETLVTRQEEMNAKLEQDFEGIRVKLREAVVVEVLKAFPSVPREAVLQKSSSSEGANPKDLDKDADNATDPLQDLFRIFPDTKKVFRNYMRTALGNDIKDSAFQSKKIRMVILYRLLDNFEGLDASQICDLANAVLLRRSKETIFKLLKDFGQGDKGGNSSRIWQVAKAAKDRVKNAVGMGEGSKLTDEETMWKNANKYGSSLSDSDFLKQLRSNNVGEFLPDFIADVEETACACLKTQIDALVTGVGSQIFQSQQGACNGQLQREVSSTRDKELGHLRSEFVRRAEDLSRERTGSRRTVFIDRFESKKEHYYSPESYFISGRQESLQNQEIEYEVHTLRLLADHRHNLQLDPSFVPTPMVNDRLSQSFRVSSDIVVRYAHLLKDDRILLGLVDSVGNIMILLERLNRIDAAINNRSYAKFFHQEKIGQTCLIAFDESKRMLAVYASARMQLHVFVFDEELKTLRGQGPAIDLQTFYRPGVSIIHACFIHGSEEILFVDSGAQARVFSLTSLQTKPASLQLPQVPHAIYSSPDGSCLLAVQQQDGVSSLMAYHWSTFASTSGISVALPDFPVDLNGALLTSIVHNNNIHLIGLDLKSQSCRSVVLNITRKATEFTFQEQQSKASSKNVKQTVHNCLIGCHADVWTRFPVVPAVKRDTITSSSERQRKALLFVTDDDKRPFSSHFSDYIHTFERASRKPTGNELSGISIGQSPVSEQENGWWICYALSPIQIAITHENRFVPLKDGVISAQLEKSLLGAEVNRIVDSLSLGWYESIFQSYWASKPVKVVSSMGEQSVGKSFTLNHLVDTSFAGSAMRTTEGVWMSVSPTDDALIVALDFEGVHSLERSAQEDTLLVLFNTAISNLVLFRNNFALSRDITGLFQSFQSSSTVLDPASNPSLFQSTLVVIIKDVIDSDAAEVTREFSLKFQKIVQDEQDANFISRLHAGKLQIIPWPVIESEDFYNLFATLKWKLDQQSISHHTAGEFLHTLKTLMAKLKANDWGALSRGSSPFRFASSYISSVETMAAHRANTLLAILPNAFETGFSEVFPEPEPLKNLDTDLVIEAEDTEAHFLLAGPDAPVADRELRLRALRESWDRINSRQLVDDSEWTSDLAQYLTQLVDLRVAHVDKWLKSNVQRFQAGHASVEDLRRTFDSAVIDLRASIQLCRSQCNSCNLLCVQGRLHEGHHDCLTSHECIHDCTFCEQGLYTAKSCGQTAGHSGRHVCRVDAHLCGEPCAFSGKQGCVGECVKAIAHEDEHVCSAPVHMCGQPCDLIGLKLPNGPSFTCSGTCRVPMNEEHMVHACEYRLCPVSCQLCKRLCSGDHLHGLVPNQSHLCGQEHSCNALCSAQGICQIDTTPQSIEATFTGRHETFQYTKYTQSAKRLRCVKIIEPGEVEHPGPHIHSNEKQPFHFCESRCETCGYLCTHPLGHPQQEHETRHGSMSRTRWAIDGPDGTSLELEGRKFSSNDDGAPMLCNLVCTSMERHVHIDYCRGCPCDNPELQHINERMVPNPDMPKDWITHGLHWRRMGFKGDINEDSVLHVANQTDFADPYPREEQANFSKCDAMCPGPEHTTDVGGPNAKPSSCTLPLFHGPLDDEDAHPGPGYVSNDGHHFSCKNPIVMQQAFHVIFVIDRSGSMCQQDRYPLPTSAGTDRIAPTANDRLGSVFSALYSFWLARQAAINRNARLGGARRDAYSLVFFNHEPSTSIENDFASSPDELLTTALQYEADGGTDFTRALESAQSIMDLHWSNERTPVVIFLSDGEDYVEDDPIFEICRRAVQRGFVVFRFVPAILNDGNTRRPLSFHAVSFGQDSASSSLRRMAQVALDVQQNNAVEDPLLPATATVPSSYTEALDTVRLAETFLGLAESLRKPRGFLFSTHHVPLLLRQP</sequence>
<dbReference type="EMBL" id="JAGFNK010000185">
    <property type="protein sequence ID" value="KAI9460718.1"/>
    <property type="molecule type" value="Genomic_DNA"/>
</dbReference>
<keyword evidence="2" id="KW-1185">Reference proteome</keyword>
<gene>
    <name evidence="1" type="ORF">F5148DRAFT_1377366</name>
</gene>
<organism evidence="1 2">
    <name type="scientific">Russula earlei</name>
    <dbReference type="NCBI Taxonomy" id="71964"/>
    <lineage>
        <taxon>Eukaryota</taxon>
        <taxon>Fungi</taxon>
        <taxon>Dikarya</taxon>
        <taxon>Basidiomycota</taxon>
        <taxon>Agaricomycotina</taxon>
        <taxon>Agaricomycetes</taxon>
        <taxon>Russulales</taxon>
        <taxon>Russulaceae</taxon>
        <taxon>Russula</taxon>
    </lineage>
</organism>
<evidence type="ECO:0000313" key="2">
    <source>
        <dbReference type="Proteomes" id="UP001207468"/>
    </source>
</evidence>
<accession>A0ACC0U4E0</accession>
<protein>
    <submittedName>
        <fullName evidence="1">Uncharacterized protein</fullName>
    </submittedName>
</protein>
<comment type="caution">
    <text evidence="1">The sequence shown here is derived from an EMBL/GenBank/DDBJ whole genome shotgun (WGS) entry which is preliminary data.</text>
</comment>
<proteinExistence type="predicted"/>
<evidence type="ECO:0000313" key="1">
    <source>
        <dbReference type="EMBL" id="KAI9460718.1"/>
    </source>
</evidence>
<name>A0ACC0U4E0_9AGAM</name>